<dbReference type="PANTHER" id="PTHR42866:SF2">
    <property type="entry name" value="3-DEOXY-MANNO-OCTULOSONATE CYTIDYLYLTRANSFERASE, MITOCHONDRIAL"/>
    <property type="match status" value="1"/>
</dbReference>
<evidence type="ECO:0000256" key="2">
    <source>
        <dbReference type="ARBA" id="ARBA00022695"/>
    </source>
</evidence>
<evidence type="ECO:0000313" key="5">
    <source>
        <dbReference type="EMBL" id="AXE17569.1"/>
    </source>
</evidence>
<keyword evidence="2 4" id="KW-0548">Nucleotidyltransferase</keyword>
<comment type="similarity">
    <text evidence="4">Belongs to the KdsB family.</text>
</comment>
<dbReference type="OrthoDB" id="9815559at2"/>
<keyword evidence="1 4" id="KW-0808">Transferase</keyword>
<reference evidence="5 6" key="1">
    <citation type="submission" date="2018-07" db="EMBL/GenBank/DDBJ databases">
        <title>Genome sequencing of Runella.</title>
        <authorList>
            <person name="Baek M.-G."/>
            <person name="Yi H."/>
        </authorList>
    </citation>
    <scope>NUCLEOTIDE SEQUENCE [LARGE SCALE GENOMIC DNA]</scope>
    <source>
        <strain evidence="5 6">HYN0085</strain>
    </source>
</reference>
<dbReference type="KEGG" id="run:DR864_07400"/>
<comment type="function">
    <text evidence="4">Activates KDO (a required 8-carbon sugar) for incorporation into bacterial lipopolysaccharide in Gram-negative bacteria.</text>
</comment>
<dbReference type="InterPro" id="IPR029044">
    <property type="entry name" value="Nucleotide-diphossugar_trans"/>
</dbReference>
<comment type="pathway">
    <text evidence="4">Nucleotide-sugar biosynthesis; CMP-3-deoxy-D-manno-octulosonate biosynthesis; CMP-3-deoxy-D-manno-octulosonate from 3-deoxy-D-manno-octulosonate and CTP: step 1/1.</text>
</comment>
<keyword evidence="6" id="KW-1185">Reference proteome</keyword>
<dbReference type="Gene3D" id="3.90.550.10">
    <property type="entry name" value="Spore Coat Polysaccharide Biosynthesis Protein SpsA, Chain A"/>
    <property type="match status" value="1"/>
</dbReference>
<gene>
    <name evidence="4 5" type="primary">kdsB</name>
    <name evidence="5" type="ORF">DR864_07400</name>
</gene>
<dbReference type="InterPro" id="IPR004528">
    <property type="entry name" value="KdsB"/>
</dbReference>
<dbReference type="NCBIfam" id="NF009905">
    <property type="entry name" value="PRK13368.1"/>
    <property type="match status" value="1"/>
</dbReference>
<dbReference type="EMBL" id="CP030850">
    <property type="protein sequence ID" value="AXE17569.1"/>
    <property type="molecule type" value="Genomic_DNA"/>
</dbReference>
<evidence type="ECO:0000313" key="6">
    <source>
        <dbReference type="Proteomes" id="UP000251993"/>
    </source>
</evidence>
<dbReference type="CDD" id="cd02517">
    <property type="entry name" value="CMP-KDO-Synthetase"/>
    <property type="match status" value="1"/>
</dbReference>
<dbReference type="AlphaFoldDB" id="A0A344TFZ8"/>
<dbReference type="HAMAP" id="MF_00057">
    <property type="entry name" value="KdsB"/>
    <property type="match status" value="1"/>
</dbReference>
<dbReference type="Proteomes" id="UP000251993">
    <property type="component" value="Chromosome"/>
</dbReference>
<comment type="subcellular location">
    <subcellularLocation>
        <location evidence="4">Cytoplasm</location>
    </subcellularLocation>
</comment>
<dbReference type="EC" id="2.7.7.38" evidence="4"/>
<comment type="catalytic activity">
    <reaction evidence="4">
        <text>3-deoxy-alpha-D-manno-oct-2-ulosonate + CTP = CMP-3-deoxy-beta-D-manno-octulosonate + diphosphate</text>
        <dbReference type="Rhea" id="RHEA:23448"/>
        <dbReference type="ChEBI" id="CHEBI:33019"/>
        <dbReference type="ChEBI" id="CHEBI:37563"/>
        <dbReference type="ChEBI" id="CHEBI:85986"/>
        <dbReference type="ChEBI" id="CHEBI:85987"/>
        <dbReference type="EC" id="2.7.7.38"/>
    </reaction>
</comment>
<dbReference type="GO" id="GO:0033468">
    <property type="term" value="P:CMP-keto-3-deoxy-D-manno-octulosonic acid biosynthetic process"/>
    <property type="evidence" value="ECO:0007669"/>
    <property type="project" value="UniProtKB-UniRule"/>
</dbReference>
<accession>A0A344TFZ8</accession>
<protein>
    <recommendedName>
        <fullName evidence="4">3-deoxy-manno-octulosonate cytidylyltransferase</fullName>
        <ecNumber evidence="4">2.7.7.38</ecNumber>
    </recommendedName>
    <alternativeName>
        <fullName evidence="4">CMP-2-keto-3-deoxyoctulosonic acid synthase</fullName>
        <shortName evidence="4">CKS</shortName>
        <shortName evidence="4">CMP-KDO synthase</shortName>
    </alternativeName>
</protein>
<dbReference type="GO" id="GO:0005829">
    <property type="term" value="C:cytosol"/>
    <property type="evidence" value="ECO:0007669"/>
    <property type="project" value="TreeGrafter"/>
</dbReference>
<dbReference type="NCBIfam" id="NF003950">
    <property type="entry name" value="PRK05450.1-3"/>
    <property type="match status" value="1"/>
</dbReference>
<dbReference type="GO" id="GO:0009103">
    <property type="term" value="P:lipopolysaccharide biosynthetic process"/>
    <property type="evidence" value="ECO:0007669"/>
    <property type="project" value="UniProtKB-UniRule"/>
</dbReference>
<evidence type="ECO:0000256" key="3">
    <source>
        <dbReference type="ARBA" id="ARBA00022985"/>
    </source>
</evidence>
<dbReference type="NCBIfam" id="TIGR00466">
    <property type="entry name" value="kdsB"/>
    <property type="match status" value="1"/>
</dbReference>
<name>A0A344TFZ8_9BACT</name>
<sequence length="257" mass="29111">MIIGIIPARYASTRFPGKPLIDIQGKSMIQRVYEQASQAKCLSEVIVATDDERILNHVQSFGGKAVMTHPDHPSGTDRCWEAYCLGVRNQEVDVKSSDITSYSYIINIQGDEPFVAPEQIDELGAVLDGSVELASQMIPVSDHEVLFDVGEAKVIVNQDFEAIYFSRQVLPFLKGVDPKEWHQHHTYYRQVGMYAYRSDILEKITKLPVSSLEKAESLEQLRWIQNGYKIKMGLTSYESHCIDTPEDVEKVLRLMAQ</sequence>
<keyword evidence="4" id="KW-0963">Cytoplasm</keyword>
<dbReference type="GO" id="GO:0008690">
    <property type="term" value="F:3-deoxy-manno-octulosonate cytidylyltransferase activity"/>
    <property type="evidence" value="ECO:0007669"/>
    <property type="project" value="UniProtKB-UniRule"/>
</dbReference>
<dbReference type="RefSeq" id="WP_114066354.1">
    <property type="nucleotide sequence ID" value="NZ_CP030850.1"/>
</dbReference>
<organism evidence="5 6">
    <name type="scientific">Runella rosea</name>
    <dbReference type="NCBI Taxonomy" id="2259595"/>
    <lineage>
        <taxon>Bacteria</taxon>
        <taxon>Pseudomonadati</taxon>
        <taxon>Bacteroidota</taxon>
        <taxon>Cytophagia</taxon>
        <taxon>Cytophagales</taxon>
        <taxon>Spirosomataceae</taxon>
        <taxon>Runella</taxon>
    </lineage>
</organism>
<dbReference type="Pfam" id="PF02348">
    <property type="entry name" value="CTP_transf_3"/>
    <property type="match status" value="1"/>
</dbReference>
<evidence type="ECO:0000256" key="4">
    <source>
        <dbReference type="HAMAP-Rule" id="MF_00057"/>
    </source>
</evidence>
<dbReference type="NCBIfam" id="NF003952">
    <property type="entry name" value="PRK05450.1-5"/>
    <property type="match status" value="1"/>
</dbReference>
<dbReference type="SUPFAM" id="SSF53448">
    <property type="entry name" value="Nucleotide-diphospho-sugar transferases"/>
    <property type="match status" value="1"/>
</dbReference>
<dbReference type="InterPro" id="IPR003329">
    <property type="entry name" value="Cytidylyl_trans"/>
</dbReference>
<evidence type="ECO:0000256" key="1">
    <source>
        <dbReference type="ARBA" id="ARBA00022679"/>
    </source>
</evidence>
<dbReference type="PANTHER" id="PTHR42866">
    <property type="entry name" value="3-DEOXY-MANNO-OCTULOSONATE CYTIDYLYLTRANSFERASE"/>
    <property type="match status" value="1"/>
</dbReference>
<keyword evidence="3 4" id="KW-0448">Lipopolysaccharide biosynthesis</keyword>
<proteinExistence type="inferred from homology"/>
<dbReference type="UniPathway" id="UPA00358">
    <property type="reaction ID" value="UER00476"/>
</dbReference>